<feature type="domain" description="DUF1980" evidence="3">
    <location>
        <begin position="136"/>
        <end position="259"/>
    </location>
</feature>
<evidence type="ECO:0000313" key="4">
    <source>
        <dbReference type="EMBL" id="MCV9885499.1"/>
    </source>
</evidence>
<dbReference type="Pfam" id="PF21537">
    <property type="entry name" value="DUF1980_C"/>
    <property type="match status" value="1"/>
</dbReference>
<evidence type="ECO:0000259" key="3">
    <source>
        <dbReference type="Pfam" id="PF21537"/>
    </source>
</evidence>
<dbReference type="EMBL" id="JAOYEY010000032">
    <property type="protein sequence ID" value="MCV9885499.1"/>
    <property type="molecule type" value="Genomic_DNA"/>
</dbReference>
<dbReference type="Proteomes" id="UP001526147">
    <property type="component" value="Unassembled WGS sequence"/>
</dbReference>
<feature type="transmembrane region" description="Helical" evidence="1">
    <location>
        <begin position="37"/>
        <end position="55"/>
    </location>
</feature>
<comment type="caution">
    <text evidence="4">The sequence shown here is derived from an EMBL/GenBank/DDBJ whole genome shotgun (WGS) entry which is preliminary data.</text>
</comment>
<feature type="domain" description="DUF1980" evidence="2">
    <location>
        <begin position="9"/>
        <end position="122"/>
    </location>
</feature>
<dbReference type="NCBIfam" id="TIGR03943">
    <property type="entry name" value="TIGR03943 family putative permease subunit"/>
    <property type="match status" value="1"/>
</dbReference>
<dbReference type="InterPro" id="IPR048447">
    <property type="entry name" value="DUF1980_C"/>
</dbReference>
<reference evidence="4 5" key="1">
    <citation type="submission" date="2022-10" db="EMBL/GenBank/DDBJ databases">
        <title>Draft genome assembly of moderately radiation resistant bacterium Metabacillus halosaccharovorans.</title>
        <authorList>
            <person name="Pal S."/>
            <person name="Gopinathan A."/>
        </authorList>
    </citation>
    <scope>NUCLEOTIDE SEQUENCE [LARGE SCALE GENOMIC DNA]</scope>
    <source>
        <strain evidence="4 5">VITHBRA001</strain>
    </source>
</reference>
<proteinExistence type="predicted"/>
<dbReference type="Pfam" id="PF09323">
    <property type="entry name" value="DUF1980"/>
    <property type="match status" value="1"/>
</dbReference>
<dbReference type="InterPro" id="IPR015402">
    <property type="entry name" value="DUF1980"/>
</dbReference>
<dbReference type="InterPro" id="IPR048493">
    <property type="entry name" value="DUF1980_N"/>
</dbReference>
<dbReference type="PANTHER" id="PTHR40047:SF1">
    <property type="entry name" value="UPF0703 PROTEIN YCGQ"/>
    <property type="match status" value="1"/>
</dbReference>
<keyword evidence="1" id="KW-0812">Transmembrane</keyword>
<feature type="transmembrane region" description="Helical" evidence="1">
    <location>
        <begin position="7"/>
        <end position="25"/>
    </location>
</feature>
<name>A0ABT3DEM3_9BACI</name>
<evidence type="ECO:0000256" key="1">
    <source>
        <dbReference type="SAM" id="Phobius"/>
    </source>
</evidence>
<accession>A0ABT3DEM3</accession>
<dbReference type="PANTHER" id="PTHR40047">
    <property type="entry name" value="UPF0703 PROTEIN YCGQ"/>
    <property type="match status" value="1"/>
</dbReference>
<keyword evidence="1" id="KW-1133">Transmembrane helix</keyword>
<protein>
    <submittedName>
        <fullName evidence="4">TIGR03943 family protein</fullName>
    </submittedName>
</protein>
<keyword evidence="5" id="KW-1185">Reference proteome</keyword>
<sequence length="260" mass="29637">MTLQKRQAIKALILLVFASFIFILHQSGEMTNFIHPNYLHFSQFASVLFLILFFFQVPRIFRPLDAETDHTYCSSWGCHHEEEGLSIKSILSIGIITVPLLTGLMMPYKTFGAEEAVKRGIQYAGLDQKKLGDSDIKSMLSLPVIRFDDIGFANYMGILSEYPEVFEGKMIEIEGFIAEDQFVTKKQKVIARFQVTHCVADAHASGFKLENSNEFHLTNNTWVRMKGTLKVKEESQNYIPVIHVNSVETIDTPKNPYIFS</sequence>
<dbReference type="InterPro" id="IPR052955">
    <property type="entry name" value="UPF0703_membrane_permease"/>
</dbReference>
<gene>
    <name evidence="4" type="ORF">OIH86_07525</name>
</gene>
<evidence type="ECO:0000259" key="2">
    <source>
        <dbReference type="Pfam" id="PF09323"/>
    </source>
</evidence>
<dbReference type="RefSeq" id="WP_264142266.1">
    <property type="nucleotide sequence ID" value="NZ_JAOYEY010000032.1"/>
</dbReference>
<organism evidence="4 5">
    <name type="scientific">Metabacillus halosaccharovorans</name>
    <dbReference type="NCBI Taxonomy" id="930124"/>
    <lineage>
        <taxon>Bacteria</taxon>
        <taxon>Bacillati</taxon>
        <taxon>Bacillota</taxon>
        <taxon>Bacilli</taxon>
        <taxon>Bacillales</taxon>
        <taxon>Bacillaceae</taxon>
        <taxon>Metabacillus</taxon>
    </lineage>
</organism>
<evidence type="ECO:0000313" key="5">
    <source>
        <dbReference type="Proteomes" id="UP001526147"/>
    </source>
</evidence>
<keyword evidence="1" id="KW-0472">Membrane</keyword>